<dbReference type="Proteomes" id="UP000631114">
    <property type="component" value="Unassembled WGS sequence"/>
</dbReference>
<dbReference type="PANTHER" id="PTHR46866:SF1">
    <property type="entry name" value="GH12955P"/>
    <property type="match status" value="1"/>
</dbReference>
<dbReference type="OrthoDB" id="29306at2759"/>
<accession>A0A835LQ68</accession>
<sequence>MSGQAAVVVKNVMLPSSEPTMLRSVGRHQLFTCPHPMWRVKKTEYHESLCFLAGDLQYLEEVASFCEDASYLSPIYHYHQETIVDNVKAIEKPCIRLFIPKTSEENGSAKGFSKSSDTDSSNLVEYFEVEDSGSLGFQELSFWKQKLSEFGPFSEDIDADIFSVGCILTELHLRRPLFNVTSFTAYLETGILPGFLDMSVGRETTGGQEAFSKMSFGITIFHCNNQHSLVSPLSDTEAEWAYILLKEFLKCLKPRAIKSLVLPAIQKILQHALELLAFSRYLRASCISYETCDNTFGKGLCADGIDVLVRIGSLMGDSFIVKHILPFLRNVVLSSIDVSNLDKPKPIQSWNALAIIDSLVTLDGLAAVLPKEVVIRELLQDRGFLPVKVLMQTNLELPVLQTLAPIVITFASARRPVYEIVAH</sequence>
<evidence type="ECO:0000313" key="2">
    <source>
        <dbReference type="Proteomes" id="UP000631114"/>
    </source>
</evidence>
<comment type="caution">
    <text evidence="1">The sequence shown here is derived from an EMBL/GenBank/DDBJ whole genome shotgun (WGS) entry which is preliminary data.</text>
</comment>
<dbReference type="AlphaFoldDB" id="A0A835LQ68"/>
<dbReference type="PANTHER" id="PTHR46866">
    <property type="entry name" value="GH12955P"/>
    <property type="match status" value="1"/>
</dbReference>
<dbReference type="EMBL" id="JADFTS010000006">
    <property type="protein sequence ID" value="KAF9603355.1"/>
    <property type="molecule type" value="Genomic_DNA"/>
</dbReference>
<proteinExistence type="predicted"/>
<organism evidence="1 2">
    <name type="scientific">Coptis chinensis</name>
    <dbReference type="NCBI Taxonomy" id="261450"/>
    <lineage>
        <taxon>Eukaryota</taxon>
        <taxon>Viridiplantae</taxon>
        <taxon>Streptophyta</taxon>
        <taxon>Embryophyta</taxon>
        <taxon>Tracheophyta</taxon>
        <taxon>Spermatophyta</taxon>
        <taxon>Magnoliopsida</taxon>
        <taxon>Ranunculales</taxon>
        <taxon>Ranunculaceae</taxon>
        <taxon>Coptidoideae</taxon>
        <taxon>Coptis</taxon>
    </lineage>
</organism>
<reference evidence="1 2" key="1">
    <citation type="submission" date="2020-10" db="EMBL/GenBank/DDBJ databases">
        <title>The Coptis chinensis genome and diversification of protoberbering-type alkaloids.</title>
        <authorList>
            <person name="Wang B."/>
            <person name="Shu S."/>
            <person name="Song C."/>
            <person name="Liu Y."/>
        </authorList>
    </citation>
    <scope>NUCLEOTIDE SEQUENCE [LARGE SCALE GENOMIC DNA]</scope>
    <source>
        <strain evidence="1">HL-2020</strain>
        <tissue evidence="1">Leaf</tissue>
    </source>
</reference>
<gene>
    <name evidence="1" type="ORF">IFM89_035326</name>
</gene>
<keyword evidence="2" id="KW-1185">Reference proteome</keyword>
<protein>
    <submittedName>
        <fullName evidence="1">Uncharacterized protein</fullName>
    </submittedName>
</protein>
<evidence type="ECO:0000313" key="1">
    <source>
        <dbReference type="EMBL" id="KAF9603355.1"/>
    </source>
</evidence>
<name>A0A835LQ68_9MAGN</name>